<dbReference type="NCBIfam" id="TIGR00613">
    <property type="entry name" value="reco"/>
    <property type="match status" value="1"/>
</dbReference>
<protein>
    <recommendedName>
        <fullName evidence="4">DNA repair protein RecO</fullName>
    </recommendedName>
    <alternativeName>
        <fullName evidence="4">Recombination protein O</fullName>
    </alternativeName>
</protein>
<dbReference type="InterPro" id="IPR012340">
    <property type="entry name" value="NA-bd_OB-fold"/>
</dbReference>
<evidence type="ECO:0000256" key="1">
    <source>
        <dbReference type="ARBA" id="ARBA00022763"/>
    </source>
</evidence>
<dbReference type="EMBL" id="MHTY01000020">
    <property type="protein sequence ID" value="OHA68629.1"/>
    <property type="molecule type" value="Genomic_DNA"/>
</dbReference>
<comment type="similarity">
    <text evidence="4">Belongs to the RecO family.</text>
</comment>
<evidence type="ECO:0000256" key="3">
    <source>
        <dbReference type="ARBA" id="ARBA00023204"/>
    </source>
</evidence>
<evidence type="ECO:0000313" key="6">
    <source>
        <dbReference type="EMBL" id="OHA68629.1"/>
    </source>
</evidence>
<keyword evidence="1 4" id="KW-0227">DNA damage</keyword>
<dbReference type="InterPro" id="IPR022572">
    <property type="entry name" value="DNA_rep/recomb_RecO_N"/>
</dbReference>
<evidence type="ECO:0000313" key="7">
    <source>
        <dbReference type="Proteomes" id="UP000178529"/>
    </source>
</evidence>
<dbReference type="Proteomes" id="UP000178529">
    <property type="component" value="Unassembled WGS sequence"/>
</dbReference>
<organism evidence="6 7">
    <name type="scientific">Candidatus Wildermuthbacteria bacterium RIFCSPHIGHO2_02_FULL_48_16</name>
    <dbReference type="NCBI Taxonomy" id="1802453"/>
    <lineage>
        <taxon>Bacteria</taxon>
        <taxon>Candidatus Wildermuthiibacteriota</taxon>
    </lineage>
</organism>
<name>A0A1G2R8D2_9BACT</name>
<gene>
    <name evidence="4" type="primary">recO</name>
    <name evidence="6" type="ORF">A3J68_02225</name>
</gene>
<keyword evidence="2 4" id="KW-0233">DNA recombination</keyword>
<dbReference type="Gene3D" id="2.40.50.140">
    <property type="entry name" value="Nucleic acid-binding proteins"/>
    <property type="match status" value="1"/>
</dbReference>
<dbReference type="InterPro" id="IPR003717">
    <property type="entry name" value="RecO"/>
</dbReference>
<dbReference type="GO" id="GO:0006302">
    <property type="term" value="P:double-strand break repair"/>
    <property type="evidence" value="ECO:0007669"/>
    <property type="project" value="TreeGrafter"/>
</dbReference>
<evidence type="ECO:0000256" key="2">
    <source>
        <dbReference type="ARBA" id="ARBA00023172"/>
    </source>
</evidence>
<keyword evidence="3 4" id="KW-0234">DNA repair</keyword>
<dbReference type="GO" id="GO:0043590">
    <property type="term" value="C:bacterial nucleoid"/>
    <property type="evidence" value="ECO:0007669"/>
    <property type="project" value="TreeGrafter"/>
</dbReference>
<sequence>MAIHYRTQAVVLRKREVGEADRVFTVFTRDFGKVNLVAVGERKITSKLRGGLEVLCLSEVEFVEGRRNTIIDSSLVEGYRFLKTDLRRTRAALRIIETLDVFLKGQAQDEKAWKLLTETLDTLNDPMVSPAKWSPLYYYFFWNLVSLQGFRPNMSNISSSASSFLSDALESPLNTFVKGHSGSFEAESALASLSKAHFLAITKGIQ</sequence>
<reference evidence="6 7" key="1">
    <citation type="journal article" date="2016" name="Nat. Commun.">
        <title>Thousands of microbial genomes shed light on interconnected biogeochemical processes in an aquifer system.</title>
        <authorList>
            <person name="Anantharaman K."/>
            <person name="Brown C.T."/>
            <person name="Hug L.A."/>
            <person name="Sharon I."/>
            <person name="Castelle C.J."/>
            <person name="Probst A.J."/>
            <person name="Thomas B.C."/>
            <person name="Singh A."/>
            <person name="Wilkins M.J."/>
            <person name="Karaoz U."/>
            <person name="Brodie E.L."/>
            <person name="Williams K.H."/>
            <person name="Hubbard S.S."/>
            <person name="Banfield J.F."/>
        </authorList>
    </citation>
    <scope>NUCLEOTIDE SEQUENCE [LARGE SCALE GENOMIC DNA]</scope>
</reference>
<comment type="function">
    <text evidence="4">Involved in DNA repair and RecF pathway recombination.</text>
</comment>
<dbReference type="HAMAP" id="MF_00201">
    <property type="entry name" value="RecO"/>
    <property type="match status" value="1"/>
</dbReference>
<dbReference type="GO" id="GO:0006310">
    <property type="term" value="P:DNA recombination"/>
    <property type="evidence" value="ECO:0007669"/>
    <property type="project" value="UniProtKB-UniRule"/>
</dbReference>
<comment type="caution">
    <text evidence="6">The sequence shown here is derived from an EMBL/GenBank/DDBJ whole genome shotgun (WGS) entry which is preliminary data.</text>
</comment>
<dbReference type="SUPFAM" id="SSF50249">
    <property type="entry name" value="Nucleic acid-binding proteins"/>
    <property type="match status" value="1"/>
</dbReference>
<evidence type="ECO:0000259" key="5">
    <source>
        <dbReference type="Pfam" id="PF11967"/>
    </source>
</evidence>
<dbReference type="Pfam" id="PF02565">
    <property type="entry name" value="RecO_C"/>
    <property type="match status" value="1"/>
</dbReference>
<feature type="domain" description="DNA replication/recombination mediator RecO N-terminal" evidence="5">
    <location>
        <begin position="2"/>
        <end position="67"/>
    </location>
</feature>
<dbReference type="SUPFAM" id="SSF57863">
    <property type="entry name" value="ArfGap/RecO-like zinc finger"/>
    <property type="match status" value="1"/>
</dbReference>
<accession>A0A1G2R8D2</accession>
<proteinExistence type="inferred from homology"/>
<dbReference type="AlphaFoldDB" id="A0A1G2R8D2"/>
<dbReference type="PANTHER" id="PTHR33991">
    <property type="entry name" value="DNA REPAIR PROTEIN RECO"/>
    <property type="match status" value="1"/>
</dbReference>
<dbReference type="Pfam" id="PF11967">
    <property type="entry name" value="RecO_N"/>
    <property type="match status" value="1"/>
</dbReference>
<dbReference type="InterPro" id="IPR037278">
    <property type="entry name" value="ARFGAP/RecO"/>
</dbReference>
<evidence type="ECO:0000256" key="4">
    <source>
        <dbReference type="HAMAP-Rule" id="MF_00201"/>
    </source>
</evidence>
<dbReference type="PANTHER" id="PTHR33991:SF1">
    <property type="entry name" value="DNA REPAIR PROTEIN RECO"/>
    <property type="match status" value="1"/>
</dbReference>